<sequence length="262" mass="29016">MYLRAIHAEHHIPTLRAFIRAHPLGIFTTAIASPSNAFPLLQSSHIPWLLDVGDESSETELGVLRGHLARANPQSKAMIEHLSAQQQAAAAGEGAPRTLEHDVLILFNAPAHHYVSPKFYVETKPATGKVVPTWDYAAVQVYGKARVYFDARSGATDAFLQKAVADLSERSEREIMGHEQPWRVEDAPKPYVEALKKAIIGVEVEITDMAGKWKMSQEMPEGDRKGVASGFEALGSELGREVAEMVREREDLMVRRKAEEKA</sequence>
<dbReference type="PANTHER" id="PTHR35802:SF1">
    <property type="entry name" value="PROTEASE SYNTHASE AND SPORULATION PROTEIN PAI 2"/>
    <property type="match status" value="1"/>
</dbReference>
<dbReference type="PIRSF" id="PIRSF010372">
    <property type="entry name" value="PaiB"/>
    <property type="match status" value="1"/>
</dbReference>
<evidence type="ECO:0000313" key="1">
    <source>
        <dbReference type="EMBL" id="KAH7057409.1"/>
    </source>
</evidence>
<comment type="caution">
    <text evidence="1">The sequence shown here is derived from an EMBL/GenBank/DDBJ whole genome shotgun (WGS) entry which is preliminary data.</text>
</comment>
<dbReference type="EMBL" id="JAGTJR010000007">
    <property type="protein sequence ID" value="KAH7057409.1"/>
    <property type="molecule type" value="Genomic_DNA"/>
</dbReference>
<name>A0ABQ8GJF2_9PEZI</name>
<reference evidence="1 2" key="1">
    <citation type="journal article" date="2021" name="Nat. Commun.">
        <title>Genetic determinants of endophytism in the Arabidopsis root mycobiome.</title>
        <authorList>
            <person name="Mesny F."/>
            <person name="Miyauchi S."/>
            <person name="Thiergart T."/>
            <person name="Pickel B."/>
            <person name="Atanasova L."/>
            <person name="Karlsson M."/>
            <person name="Huettel B."/>
            <person name="Barry K.W."/>
            <person name="Haridas S."/>
            <person name="Chen C."/>
            <person name="Bauer D."/>
            <person name="Andreopoulos W."/>
            <person name="Pangilinan J."/>
            <person name="LaButti K."/>
            <person name="Riley R."/>
            <person name="Lipzen A."/>
            <person name="Clum A."/>
            <person name="Drula E."/>
            <person name="Henrissat B."/>
            <person name="Kohler A."/>
            <person name="Grigoriev I.V."/>
            <person name="Martin F.M."/>
            <person name="Hacquard S."/>
        </authorList>
    </citation>
    <scope>NUCLEOTIDE SEQUENCE [LARGE SCALE GENOMIC DNA]</scope>
    <source>
        <strain evidence="1 2">MPI-SDFR-AT-0080</strain>
    </source>
</reference>
<evidence type="ECO:0000313" key="2">
    <source>
        <dbReference type="Proteomes" id="UP000774617"/>
    </source>
</evidence>
<dbReference type="SUPFAM" id="SSF50475">
    <property type="entry name" value="FMN-binding split barrel"/>
    <property type="match status" value="1"/>
</dbReference>
<dbReference type="Proteomes" id="UP000774617">
    <property type="component" value="Unassembled WGS sequence"/>
</dbReference>
<keyword evidence="2" id="KW-1185">Reference proteome</keyword>
<dbReference type="InterPro" id="IPR012349">
    <property type="entry name" value="Split_barrel_FMN-bd"/>
</dbReference>
<organism evidence="1 2">
    <name type="scientific">Macrophomina phaseolina</name>
    <dbReference type="NCBI Taxonomy" id="35725"/>
    <lineage>
        <taxon>Eukaryota</taxon>
        <taxon>Fungi</taxon>
        <taxon>Dikarya</taxon>
        <taxon>Ascomycota</taxon>
        <taxon>Pezizomycotina</taxon>
        <taxon>Dothideomycetes</taxon>
        <taxon>Dothideomycetes incertae sedis</taxon>
        <taxon>Botryosphaeriales</taxon>
        <taxon>Botryosphaeriaceae</taxon>
        <taxon>Macrophomina</taxon>
    </lineage>
</organism>
<protein>
    <submittedName>
        <fullName evidence="1">FMN-binding domain-containing protein</fullName>
    </submittedName>
</protein>
<accession>A0ABQ8GJF2</accession>
<gene>
    <name evidence="1" type="ORF">B0J12DRAFT_568480</name>
</gene>
<dbReference type="Gene3D" id="2.30.110.10">
    <property type="entry name" value="Electron Transport, Fmn-binding Protein, Chain A"/>
    <property type="match status" value="1"/>
</dbReference>
<dbReference type="Pfam" id="PF04299">
    <property type="entry name" value="FMN_bind_2"/>
    <property type="match status" value="1"/>
</dbReference>
<dbReference type="PANTHER" id="PTHR35802">
    <property type="entry name" value="PROTEASE SYNTHASE AND SPORULATION PROTEIN PAI 2"/>
    <property type="match status" value="1"/>
</dbReference>
<proteinExistence type="predicted"/>
<dbReference type="InterPro" id="IPR007396">
    <property type="entry name" value="TR_PAI2-type"/>
</dbReference>